<dbReference type="Proteomes" id="UP000383932">
    <property type="component" value="Unassembled WGS sequence"/>
</dbReference>
<gene>
    <name evidence="1" type="ORF">CTheo_326</name>
</gene>
<name>A0A5N5QXL0_9AGAM</name>
<organism evidence="1 2">
    <name type="scientific">Ceratobasidium theobromae</name>
    <dbReference type="NCBI Taxonomy" id="1582974"/>
    <lineage>
        <taxon>Eukaryota</taxon>
        <taxon>Fungi</taxon>
        <taxon>Dikarya</taxon>
        <taxon>Basidiomycota</taxon>
        <taxon>Agaricomycotina</taxon>
        <taxon>Agaricomycetes</taxon>
        <taxon>Cantharellales</taxon>
        <taxon>Ceratobasidiaceae</taxon>
        <taxon>Ceratobasidium</taxon>
    </lineage>
</organism>
<comment type="caution">
    <text evidence="1">The sequence shown here is derived from an EMBL/GenBank/DDBJ whole genome shotgun (WGS) entry which is preliminary data.</text>
</comment>
<sequence length="232" mass="25214">MVPAEAIQPTLLPLRRHDKGKELPSCSLLTNHSHSIASAHPMRFLSPPFSLLGALPSRLGWNEALQSASGAPGLHFTIPLQLPLHVLPAIPALWQWSNRLSSRPEVSPVQPPEAPRCRPLLSLLMKIPPNKQTVPAYLITAALVCPRPGTIPSHLSAATAYAIPCRFAPQMQCRVSVGQPANDDRCHSACRLTERSRFRAAHSHLSASLGFQEDVPLLDALTTYSPTAEHAQ</sequence>
<evidence type="ECO:0000313" key="1">
    <source>
        <dbReference type="EMBL" id="KAB5596341.1"/>
    </source>
</evidence>
<reference evidence="1 2" key="1">
    <citation type="journal article" date="2019" name="Fungal Biol. Biotechnol.">
        <title>Draft genome sequence of fastidious pathogen Ceratobasidium theobromae, which causes vascular-streak dieback in Theobroma cacao.</title>
        <authorList>
            <person name="Ali S.S."/>
            <person name="Asman A."/>
            <person name="Shao J."/>
            <person name="Firmansyah A.P."/>
            <person name="Susilo A.W."/>
            <person name="Rosmana A."/>
            <person name="McMahon P."/>
            <person name="Junaid M."/>
            <person name="Guest D."/>
            <person name="Kheng T.Y."/>
            <person name="Meinhardt L.W."/>
            <person name="Bailey B.A."/>
        </authorList>
    </citation>
    <scope>NUCLEOTIDE SEQUENCE [LARGE SCALE GENOMIC DNA]</scope>
    <source>
        <strain evidence="1 2">CT2</strain>
    </source>
</reference>
<accession>A0A5N5QXL0</accession>
<dbReference type="EMBL" id="SSOP01000002">
    <property type="protein sequence ID" value="KAB5596341.1"/>
    <property type="molecule type" value="Genomic_DNA"/>
</dbReference>
<evidence type="ECO:0000313" key="2">
    <source>
        <dbReference type="Proteomes" id="UP000383932"/>
    </source>
</evidence>
<protein>
    <submittedName>
        <fullName evidence="1">Uncharacterized protein</fullName>
    </submittedName>
</protein>
<dbReference type="AlphaFoldDB" id="A0A5N5QXL0"/>
<proteinExistence type="predicted"/>
<keyword evidence="2" id="KW-1185">Reference proteome</keyword>